<proteinExistence type="predicted"/>
<dbReference type="EMBL" id="CAXIEN010000005">
    <property type="protein sequence ID" value="CAL1262278.1"/>
    <property type="molecule type" value="Genomic_DNA"/>
</dbReference>
<reference evidence="1 2" key="1">
    <citation type="submission" date="2024-04" db="EMBL/GenBank/DDBJ databases">
        <authorList>
            <person name="Rising A."/>
            <person name="Reimegard J."/>
            <person name="Sonavane S."/>
            <person name="Akerstrom W."/>
            <person name="Nylinder S."/>
            <person name="Hedman E."/>
            <person name="Kallberg Y."/>
        </authorList>
    </citation>
    <scope>NUCLEOTIDE SEQUENCE [LARGE SCALE GENOMIC DNA]</scope>
</reference>
<protein>
    <submittedName>
        <fullName evidence="1">Uncharacterized protein</fullName>
    </submittedName>
</protein>
<keyword evidence="2" id="KW-1185">Reference proteome</keyword>
<evidence type="ECO:0000313" key="2">
    <source>
        <dbReference type="Proteomes" id="UP001497382"/>
    </source>
</evidence>
<accession>A0AAV1YUP7</accession>
<evidence type="ECO:0000313" key="1">
    <source>
        <dbReference type="EMBL" id="CAL1262278.1"/>
    </source>
</evidence>
<name>A0AAV1YUP7_9ARAC</name>
<organism evidence="1 2">
    <name type="scientific">Larinioides sclopetarius</name>
    <dbReference type="NCBI Taxonomy" id="280406"/>
    <lineage>
        <taxon>Eukaryota</taxon>
        <taxon>Metazoa</taxon>
        <taxon>Ecdysozoa</taxon>
        <taxon>Arthropoda</taxon>
        <taxon>Chelicerata</taxon>
        <taxon>Arachnida</taxon>
        <taxon>Araneae</taxon>
        <taxon>Araneomorphae</taxon>
        <taxon>Entelegynae</taxon>
        <taxon>Araneoidea</taxon>
        <taxon>Araneidae</taxon>
        <taxon>Larinioides</taxon>
    </lineage>
</organism>
<comment type="caution">
    <text evidence="1">The sequence shown here is derived from an EMBL/GenBank/DDBJ whole genome shotgun (WGS) entry which is preliminary data.</text>
</comment>
<dbReference type="AlphaFoldDB" id="A0AAV1YUP7"/>
<gene>
    <name evidence="1" type="ORF">LARSCL_LOCUS902</name>
</gene>
<dbReference type="Proteomes" id="UP001497382">
    <property type="component" value="Unassembled WGS sequence"/>
</dbReference>
<sequence>MAKPNEDSRIVVPFLPGLSHISLVKLAVSLFEDLGGFKSNIRFTGIQTENSAAHIEFFEEDKEGNYKTTKKDLDFVPALLRKKVLEAIEGLQNASQHWKQYHSIFLELKDENITFHWRFDGIIDTIKTVQHLVLDKHILIRKRFRIACRYCLVESILKLWSEMGGFSTIEHDETSYSPMEQFWIKWMYQRCPKPWRQVAVEYFKHGRGYPLHQLVRYSNFFPFEQPEDRRRNLFHVEIIDGDDLLLCLYTLTKEEGLLERGKYALKVLGLYLKWPLQILFLETAEKLRNYIDYRDFMRLLYSIFAQKSLCDDFDYHELFETFWGGSPNIFQYIAKQDPHLNKTIDLWLEKMRQRREAFDNLRITCDQRFGSSQRRKRRKELGDCIL</sequence>